<dbReference type="GO" id="GO:0043952">
    <property type="term" value="P:protein transport by the Sec complex"/>
    <property type="evidence" value="ECO:0007669"/>
    <property type="project" value="UniProtKB-UniRule"/>
</dbReference>
<keyword evidence="8 9" id="KW-0472">Membrane</keyword>
<dbReference type="GO" id="GO:0005886">
    <property type="term" value="C:plasma membrane"/>
    <property type="evidence" value="ECO:0007669"/>
    <property type="project" value="UniProtKB-SubCell"/>
</dbReference>
<keyword evidence="4 9" id="KW-0812">Transmembrane</keyword>
<feature type="region of interest" description="Disordered" evidence="10">
    <location>
        <begin position="381"/>
        <end position="401"/>
    </location>
</feature>
<dbReference type="InterPro" id="IPR055344">
    <property type="entry name" value="SecD_SecF_C_bact"/>
</dbReference>
<dbReference type="PRINTS" id="PR01755">
    <property type="entry name" value="SECFTRNLCASE"/>
</dbReference>
<dbReference type="PANTHER" id="PTHR30081:SF8">
    <property type="entry name" value="PROTEIN TRANSLOCASE SUBUNIT SECF"/>
    <property type="match status" value="1"/>
</dbReference>
<comment type="caution">
    <text evidence="9">Lacks conserved residue(s) required for the propagation of feature annotation.</text>
</comment>
<evidence type="ECO:0000256" key="8">
    <source>
        <dbReference type="ARBA" id="ARBA00023136"/>
    </source>
</evidence>
<evidence type="ECO:0000256" key="2">
    <source>
        <dbReference type="ARBA" id="ARBA00022448"/>
    </source>
</evidence>
<comment type="subcellular location">
    <subcellularLocation>
        <location evidence="1 9">Cell membrane</location>
        <topology evidence="1 9">Multi-pass membrane protein</topology>
    </subcellularLocation>
</comment>
<keyword evidence="3 9" id="KW-1003">Cell membrane</keyword>
<dbReference type="EMBL" id="LT985188">
    <property type="protein sequence ID" value="SPD86514.1"/>
    <property type="molecule type" value="Genomic_DNA"/>
</dbReference>
<comment type="similarity">
    <text evidence="9">Belongs to the SecD/SecF family. SecF subfamily.</text>
</comment>
<dbReference type="Pfam" id="PF02355">
    <property type="entry name" value="SecD_SecF_C"/>
    <property type="match status" value="1"/>
</dbReference>
<dbReference type="KEGG" id="mgg:MPLG2_1478"/>
<dbReference type="SUPFAM" id="SSF82866">
    <property type="entry name" value="Multidrug efflux transporter AcrB transmembrane domain"/>
    <property type="match status" value="1"/>
</dbReference>
<dbReference type="InterPro" id="IPR022645">
    <property type="entry name" value="SecD/SecF_bac"/>
</dbReference>
<keyword evidence="6 9" id="KW-1133">Transmembrane helix</keyword>
<dbReference type="RefSeq" id="WP_105185468.1">
    <property type="nucleotide sequence ID" value="NZ_BAAAGO010000033.1"/>
</dbReference>
<dbReference type="PANTHER" id="PTHR30081">
    <property type="entry name" value="PROTEIN-EXPORT MEMBRANE PROTEIN SEC"/>
    <property type="match status" value="1"/>
</dbReference>
<evidence type="ECO:0000256" key="6">
    <source>
        <dbReference type="ARBA" id="ARBA00022989"/>
    </source>
</evidence>
<organism evidence="12 13">
    <name type="scientific">Micropruina glycogenica</name>
    <dbReference type="NCBI Taxonomy" id="75385"/>
    <lineage>
        <taxon>Bacteria</taxon>
        <taxon>Bacillati</taxon>
        <taxon>Actinomycetota</taxon>
        <taxon>Actinomycetes</taxon>
        <taxon>Propionibacteriales</taxon>
        <taxon>Nocardioidaceae</taxon>
        <taxon>Micropruina</taxon>
    </lineage>
</organism>
<dbReference type="Gene3D" id="1.20.1640.10">
    <property type="entry name" value="Multidrug efflux transporter AcrB transmembrane domain"/>
    <property type="match status" value="1"/>
</dbReference>
<evidence type="ECO:0000256" key="7">
    <source>
        <dbReference type="ARBA" id="ARBA00023010"/>
    </source>
</evidence>
<dbReference type="NCBIfam" id="TIGR00916">
    <property type="entry name" value="2A0604s01"/>
    <property type="match status" value="1"/>
</dbReference>
<evidence type="ECO:0000313" key="13">
    <source>
        <dbReference type="Proteomes" id="UP000238164"/>
    </source>
</evidence>
<evidence type="ECO:0000256" key="1">
    <source>
        <dbReference type="ARBA" id="ARBA00004651"/>
    </source>
</evidence>
<feature type="transmembrane region" description="Helical" evidence="9">
    <location>
        <begin position="185"/>
        <end position="206"/>
    </location>
</feature>
<dbReference type="NCBIfam" id="TIGR00966">
    <property type="entry name" value="transloc_SecF"/>
    <property type="match status" value="1"/>
</dbReference>
<evidence type="ECO:0000313" key="12">
    <source>
        <dbReference type="EMBL" id="SPD86514.1"/>
    </source>
</evidence>
<feature type="transmembrane region" description="Helical" evidence="9">
    <location>
        <begin position="160"/>
        <end position="179"/>
    </location>
</feature>
<dbReference type="HAMAP" id="MF_01464_B">
    <property type="entry name" value="SecF_B"/>
    <property type="match status" value="1"/>
</dbReference>
<dbReference type="OrthoDB" id="9774769at2"/>
<protein>
    <recommendedName>
        <fullName evidence="9">Protein-export membrane protein SecF</fullName>
    </recommendedName>
</protein>
<dbReference type="InterPro" id="IPR048634">
    <property type="entry name" value="SecD_SecF_C"/>
</dbReference>
<keyword evidence="7 9" id="KW-0811">Translocation</keyword>
<dbReference type="Proteomes" id="UP000238164">
    <property type="component" value="Chromosome 1"/>
</dbReference>
<feature type="transmembrane region" description="Helical" evidence="9">
    <location>
        <begin position="270"/>
        <end position="289"/>
    </location>
</feature>
<evidence type="ECO:0000259" key="11">
    <source>
        <dbReference type="Pfam" id="PF02355"/>
    </source>
</evidence>
<dbReference type="InterPro" id="IPR022813">
    <property type="entry name" value="SecD/SecF_arch_bac"/>
</dbReference>
<comment type="function">
    <text evidence="9">Part of the Sec protein translocase complex. Interacts with the SecYEG preprotein conducting channel. SecDF uses the proton motive force (PMF) to complete protein translocation after the ATP-dependent function of SecA.</text>
</comment>
<evidence type="ECO:0000256" key="10">
    <source>
        <dbReference type="SAM" id="MobiDB-lite"/>
    </source>
</evidence>
<keyword evidence="5 9" id="KW-0653">Protein transport</keyword>
<dbReference type="GO" id="GO:0006605">
    <property type="term" value="P:protein targeting"/>
    <property type="evidence" value="ECO:0007669"/>
    <property type="project" value="UniProtKB-UniRule"/>
</dbReference>
<sequence>MSTATTEPKKTGEPKVKKASFAHKLYTGEVEYDFVGNRKRWYIISGVLLTISILALAILRLNLGIEFKGGADFTVPVSVSAGTPDQMRSAVEALNLPDNDDIQVISVGDNQVRVQTRSLSVDEVTQVKQALATASGGIAVDEVGYSLIGASWGSMITQQALIALAVFLVLVSLLIWAYFRNFKMAIAAIVALLHDLIITIGIYALVGFTVTPATLIGVLTILGYSLYDTVVVFDKVRENTADIKNTRITYADAANAAVNQVLIRSINTTIIGVLPVAALTFAGTFILGTGPLKDLGLALLVGMIAGAYSSIFIAAPLLAQLKEAEPEMREHRERLARRAERHTVKDKAAATSKSVVITDGDGPLAEVDEIEPERLGLVSANDLARQNRVQPSRSTRAQRKK</sequence>
<name>A0A2N9JGH9_9ACTN</name>
<evidence type="ECO:0000256" key="9">
    <source>
        <dbReference type="HAMAP-Rule" id="MF_01464"/>
    </source>
</evidence>
<keyword evidence="13" id="KW-1185">Reference proteome</keyword>
<keyword evidence="2 9" id="KW-0813">Transport</keyword>
<reference evidence="12 13" key="1">
    <citation type="submission" date="2018-02" db="EMBL/GenBank/DDBJ databases">
        <authorList>
            <person name="Cohen D.B."/>
            <person name="Kent A.D."/>
        </authorList>
    </citation>
    <scope>NUCLEOTIDE SEQUENCE [LARGE SCALE GENOMIC DNA]</scope>
    <source>
        <strain evidence="12">1</strain>
    </source>
</reference>
<accession>A0A2N9JGH9</accession>
<dbReference type="GO" id="GO:0015450">
    <property type="term" value="F:protein-transporting ATPase activity"/>
    <property type="evidence" value="ECO:0007669"/>
    <property type="project" value="InterPro"/>
</dbReference>
<feature type="transmembrane region" description="Helical" evidence="9">
    <location>
        <begin position="295"/>
        <end position="319"/>
    </location>
</feature>
<dbReference type="GO" id="GO:0065002">
    <property type="term" value="P:intracellular protein transmembrane transport"/>
    <property type="evidence" value="ECO:0007669"/>
    <property type="project" value="UniProtKB-UniRule"/>
</dbReference>
<feature type="transmembrane region" description="Helical" evidence="9">
    <location>
        <begin position="41"/>
        <end position="59"/>
    </location>
</feature>
<feature type="domain" description="Protein export membrane protein SecD/SecF C-terminal" evidence="11">
    <location>
        <begin position="140"/>
        <end position="323"/>
    </location>
</feature>
<evidence type="ECO:0000256" key="4">
    <source>
        <dbReference type="ARBA" id="ARBA00022692"/>
    </source>
</evidence>
<gene>
    <name evidence="9 12" type="primary">secF</name>
    <name evidence="12" type="ORF">MPLG2_1478</name>
</gene>
<proteinExistence type="inferred from homology"/>
<comment type="subunit">
    <text evidence="9">Forms a complex with SecD. Part of the essential Sec protein translocation apparatus which comprises SecA, SecYEG and auxiliary proteins SecDF. Other proteins may also be involved.</text>
</comment>
<dbReference type="InterPro" id="IPR005665">
    <property type="entry name" value="SecF_bac"/>
</dbReference>
<evidence type="ECO:0000256" key="5">
    <source>
        <dbReference type="ARBA" id="ARBA00022927"/>
    </source>
</evidence>
<evidence type="ECO:0000256" key="3">
    <source>
        <dbReference type="ARBA" id="ARBA00022475"/>
    </source>
</evidence>
<dbReference type="AlphaFoldDB" id="A0A2N9JGH9"/>